<evidence type="ECO:0000313" key="17">
    <source>
        <dbReference type="Proteomes" id="UP001254165"/>
    </source>
</evidence>
<feature type="domain" description="FAD/NAD(P)-binding" evidence="15">
    <location>
        <begin position="4"/>
        <end position="326"/>
    </location>
</feature>
<evidence type="ECO:0000256" key="2">
    <source>
        <dbReference type="ARBA" id="ARBA00007532"/>
    </source>
</evidence>
<evidence type="ECO:0000259" key="15">
    <source>
        <dbReference type="Pfam" id="PF07992"/>
    </source>
</evidence>
<dbReference type="Gene3D" id="3.30.390.30">
    <property type="match status" value="1"/>
</dbReference>
<name>A0ABU3NP77_9CHLR</name>
<dbReference type="EC" id="1.8.1.4" evidence="3 13"/>
<dbReference type="InterPro" id="IPR023753">
    <property type="entry name" value="FAD/NAD-binding_dom"/>
</dbReference>
<dbReference type="SUPFAM" id="SSF55424">
    <property type="entry name" value="FAD/NAD-linked reductases, dimerisation (C-terminal) domain"/>
    <property type="match status" value="1"/>
</dbReference>
<evidence type="ECO:0000256" key="9">
    <source>
        <dbReference type="ARBA" id="ARBA00023027"/>
    </source>
</evidence>
<evidence type="ECO:0000313" key="16">
    <source>
        <dbReference type="EMBL" id="MDT8898642.1"/>
    </source>
</evidence>
<dbReference type="PANTHER" id="PTHR22912:SF217">
    <property type="entry name" value="DIHYDROLIPOYL DEHYDROGENASE"/>
    <property type="match status" value="1"/>
</dbReference>
<comment type="subcellular location">
    <subcellularLocation>
        <location evidence="1">Cytoplasm</location>
    </subcellularLocation>
</comment>
<dbReference type="InterPro" id="IPR004099">
    <property type="entry name" value="Pyr_nucl-diS_OxRdtase_dimer"/>
</dbReference>
<keyword evidence="8 13" id="KW-0560">Oxidoreductase</keyword>
<evidence type="ECO:0000256" key="11">
    <source>
        <dbReference type="ARBA" id="ARBA00023284"/>
    </source>
</evidence>
<dbReference type="EMBL" id="JAUHMF010000002">
    <property type="protein sequence ID" value="MDT8898642.1"/>
    <property type="molecule type" value="Genomic_DNA"/>
</dbReference>
<reference evidence="16 17" key="1">
    <citation type="submission" date="2023-07" db="EMBL/GenBank/DDBJ databases">
        <title>Novel species of Thermanaerothrix with wide hydrolytic capabilities.</title>
        <authorList>
            <person name="Zayulina K.S."/>
            <person name="Podosokorskaya O.A."/>
            <person name="Elcheninov A.G."/>
        </authorList>
    </citation>
    <scope>NUCLEOTIDE SEQUENCE [LARGE SCALE GENOMIC DNA]</scope>
    <source>
        <strain evidence="16 17">4228-RoL</strain>
    </source>
</reference>
<dbReference type="PIRSF" id="PIRSF000350">
    <property type="entry name" value="Mercury_reductase_MerA"/>
    <property type="match status" value="1"/>
</dbReference>
<keyword evidence="10" id="KW-1015">Disulfide bond</keyword>
<dbReference type="Proteomes" id="UP001254165">
    <property type="component" value="Unassembled WGS sequence"/>
</dbReference>
<keyword evidence="7 13" id="KW-0274">FAD</keyword>
<dbReference type="InterPro" id="IPR050151">
    <property type="entry name" value="Class-I_Pyr_Nuc-Dis_Oxidored"/>
</dbReference>
<dbReference type="InterPro" id="IPR001100">
    <property type="entry name" value="Pyr_nuc-diS_OxRdtase"/>
</dbReference>
<evidence type="ECO:0000256" key="13">
    <source>
        <dbReference type="RuleBase" id="RU003692"/>
    </source>
</evidence>
<dbReference type="RefSeq" id="WP_315625305.1">
    <property type="nucleotide sequence ID" value="NZ_JAUHMF010000002.1"/>
</dbReference>
<keyword evidence="17" id="KW-1185">Reference proteome</keyword>
<accession>A0ABU3NP77</accession>
<evidence type="ECO:0000256" key="4">
    <source>
        <dbReference type="ARBA" id="ARBA00016961"/>
    </source>
</evidence>
<dbReference type="PROSITE" id="PS00076">
    <property type="entry name" value="PYRIDINE_REDOX_1"/>
    <property type="match status" value="1"/>
</dbReference>
<feature type="domain" description="Pyridine nucleotide-disulphide oxidoreductase dimerisation" evidence="14">
    <location>
        <begin position="346"/>
        <end position="455"/>
    </location>
</feature>
<evidence type="ECO:0000256" key="5">
    <source>
        <dbReference type="ARBA" id="ARBA00022490"/>
    </source>
</evidence>
<evidence type="ECO:0000256" key="3">
    <source>
        <dbReference type="ARBA" id="ARBA00012608"/>
    </source>
</evidence>
<dbReference type="GO" id="GO:0004148">
    <property type="term" value="F:dihydrolipoyl dehydrogenase (NADH) activity"/>
    <property type="evidence" value="ECO:0007669"/>
    <property type="project" value="UniProtKB-EC"/>
</dbReference>
<comment type="similarity">
    <text evidence="2 13">Belongs to the class-I pyridine nucleotide-disulfide oxidoreductase family.</text>
</comment>
<evidence type="ECO:0000256" key="6">
    <source>
        <dbReference type="ARBA" id="ARBA00022630"/>
    </source>
</evidence>
<keyword evidence="6 13" id="KW-0285">Flavoprotein</keyword>
<comment type="miscellaneous">
    <text evidence="13">The active site is a redox-active disulfide bond.</text>
</comment>
<dbReference type="NCBIfam" id="TIGR01350">
    <property type="entry name" value="lipoamide_DH"/>
    <property type="match status" value="1"/>
</dbReference>
<evidence type="ECO:0000256" key="12">
    <source>
        <dbReference type="ARBA" id="ARBA00049187"/>
    </source>
</evidence>
<sequence length="465" mass="49706">MSDYDVLVLGAGPGGYVCAIRAAQLGLKTAIVDKQWLGGVCLNVGCIPSKALLKNAEVAHTLRERGKEFGFAFENLQLDYSVAVKRSRQVSDRLTRGVAFLMKKNNITVYMGTAQLTARDTVRVTDKDGKTTDLKAKNIVIATGASVAVPAGWPVDGEKVVTYLEAILQEKRPASAIIIGAGAIGVEFATIWSAYGSQVTIVEMLPRLLPLEDEEISAELKKAFEKRGIRCLTGHKVEAVEATPNGARVTVSAEGQTQVLEAEQALVAIGFRPNSKGLGLEELGVHLDQRGFIVIDERMATNVPGIWAIGDVTGKLMLAHVASAQGIVCAENIAGAETTTLDYRMMPRATYCQPQVASFGLTEAQARAEGYEVKVGRFPFQANGKALGLGESGGFVKIITDAKYGEILGAHMIGPEVTELLPELTLAQRMELTPAEIARNVHAHPTLSEVIMEAAHAAEGHAIHI</sequence>
<evidence type="ECO:0000259" key="14">
    <source>
        <dbReference type="Pfam" id="PF02852"/>
    </source>
</evidence>
<dbReference type="Pfam" id="PF02852">
    <property type="entry name" value="Pyr_redox_dim"/>
    <property type="match status" value="1"/>
</dbReference>
<dbReference type="PRINTS" id="PR00368">
    <property type="entry name" value="FADPNR"/>
</dbReference>
<keyword evidence="5" id="KW-0963">Cytoplasm</keyword>
<comment type="cofactor">
    <cofactor evidence="13">
        <name>FAD</name>
        <dbReference type="ChEBI" id="CHEBI:57692"/>
    </cofactor>
    <text evidence="13">Binds 1 FAD per subunit.</text>
</comment>
<evidence type="ECO:0000256" key="7">
    <source>
        <dbReference type="ARBA" id="ARBA00022827"/>
    </source>
</evidence>
<keyword evidence="9 13" id="KW-0520">NAD</keyword>
<dbReference type="InterPro" id="IPR012999">
    <property type="entry name" value="Pyr_OxRdtase_I_AS"/>
</dbReference>
<comment type="caution">
    <text evidence="16">The sequence shown here is derived from an EMBL/GenBank/DDBJ whole genome shotgun (WGS) entry which is preliminary data.</text>
</comment>
<dbReference type="Pfam" id="PF07992">
    <property type="entry name" value="Pyr_redox_2"/>
    <property type="match status" value="1"/>
</dbReference>
<protein>
    <recommendedName>
        <fullName evidence="4 13">Dihydrolipoyl dehydrogenase</fullName>
        <ecNumber evidence="3 13">1.8.1.4</ecNumber>
    </recommendedName>
</protein>
<gene>
    <name evidence="16" type="primary">lpdA</name>
    <name evidence="16" type="ORF">QYE77_10200</name>
</gene>
<dbReference type="SUPFAM" id="SSF51905">
    <property type="entry name" value="FAD/NAD(P)-binding domain"/>
    <property type="match status" value="1"/>
</dbReference>
<dbReference type="PRINTS" id="PR00411">
    <property type="entry name" value="PNDRDTASEI"/>
</dbReference>
<proteinExistence type="inferred from homology"/>
<evidence type="ECO:0000256" key="10">
    <source>
        <dbReference type="ARBA" id="ARBA00023157"/>
    </source>
</evidence>
<organism evidence="16 17">
    <name type="scientific">Thermanaerothrix solaris</name>
    <dbReference type="NCBI Taxonomy" id="3058434"/>
    <lineage>
        <taxon>Bacteria</taxon>
        <taxon>Bacillati</taxon>
        <taxon>Chloroflexota</taxon>
        <taxon>Anaerolineae</taxon>
        <taxon>Anaerolineales</taxon>
        <taxon>Anaerolineaceae</taxon>
        <taxon>Thermanaerothrix</taxon>
    </lineage>
</organism>
<dbReference type="InterPro" id="IPR036188">
    <property type="entry name" value="FAD/NAD-bd_sf"/>
</dbReference>
<dbReference type="InterPro" id="IPR016156">
    <property type="entry name" value="FAD/NAD-linked_Rdtase_dimer_sf"/>
</dbReference>
<keyword evidence="11 13" id="KW-0676">Redox-active center</keyword>
<evidence type="ECO:0000256" key="1">
    <source>
        <dbReference type="ARBA" id="ARBA00004496"/>
    </source>
</evidence>
<dbReference type="PANTHER" id="PTHR22912">
    <property type="entry name" value="DISULFIDE OXIDOREDUCTASE"/>
    <property type="match status" value="1"/>
</dbReference>
<evidence type="ECO:0000256" key="8">
    <source>
        <dbReference type="ARBA" id="ARBA00023002"/>
    </source>
</evidence>
<dbReference type="Gene3D" id="3.50.50.60">
    <property type="entry name" value="FAD/NAD(P)-binding domain"/>
    <property type="match status" value="2"/>
</dbReference>
<comment type="catalytic activity">
    <reaction evidence="12 13">
        <text>N(6)-[(R)-dihydrolipoyl]-L-lysyl-[protein] + NAD(+) = N(6)-[(R)-lipoyl]-L-lysyl-[protein] + NADH + H(+)</text>
        <dbReference type="Rhea" id="RHEA:15045"/>
        <dbReference type="Rhea" id="RHEA-COMP:10474"/>
        <dbReference type="Rhea" id="RHEA-COMP:10475"/>
        <dbReference type="ChEBI" id="CHEBI:15378"/>
        <dbReference type="ChEBI" id="CHEBI:57540"/>
        <dbReference type="ChEBI" id="CHEBI:57945"/>
        <dbReference type="ChEBI" id="CHEBI:83099"/>
        <dbReference type="ChEBI" id="CHEBI:83100"/>
        <dbReference type="EC" id="1.8.1.4"/>
    </reaction>
</comment>
<dbReference type="InterPro" id="IPR006258">
    <property type="entry name" value="Lipoamide_DH"/>
</dbReference>